<dbReference type="Gene3D" id="3.30.710.10">
    <property type="entry name" value="Potassium Channel Kv1.1, Chain A"/>
    <property type="match status" value="1"/>
</dbReference>
<dbReference type="PROSITE" id="PS50097">
    <property type="entry name" value="BTB"/>
    <property type="match status" value="1"/>
</dbReference>
<dbReference type="InterPro" id="IPR050457">
    <property type="entry name" value="ZnFinger_BTB_dom_contain"/>
</dbReference>
<organism evidence="2 3">
    <name type="scientific">Periophthalmus magnuspinnatus</name>
    <dbReference type="NCBI Taxonomy" id="409849"/>
    <lineage>
        <taxon>Eukaryota</taxon>
        <taxon>Metazoa</taxon>
        <taxon>Chordata</taxon>
        <taxon>Craniata</taxon>
        <taxon>Vertebrata</taxon>
        <taxon>Euteleostomi</taxon>
        <taxon>Actinopterygii</taxon>
        <taxon>Neopterygii</taxon>
        <taxon>Teleostei</taxon>
        <taxon>Neoteleostei</taxon>
        <taxon>Acanthomorphata</taxon>
        <taxon>Gobiaria</taxon>
        <taxon>Gobiiformes</taxon>
        <taxon>Gobioidei</taxon>
        <taxon>Gobiidae</taxon>
        <taxon>Oxudercinae</taxon>
        <taxon>Periophthalmus</taxon>
    </lineage>
</organism>
<proteinExistence type="predicted"/>
<sequence length="171" mass="19132">SLKTAMFTFESSVHPNHVLRSLEEQRQRDILCDVTVVTAEGQSFRAHRAVLASCSEYFSQRISSLAGQNPVITLPSEVTAAGFEPLLKFSYTSKLLFGKEDVLDIQTSASALGFKDLDGACFDFLLPKFFSSTKACVICGEAILCTLRMNGFPDIFEQWKQLLLEMQDRLY</sequence>
<dbReference type="Ensembl" id="ENSPMGT00000019881.1">
    <property type="protein sequence ID" value="ENSPMGP00000018639.1"/>
    <property type="gene ID" value="ENSPMGG00000015208.1"/>
</dbReference>
<dbReference type="AlphaFoldDB" id="A0A3B4APV9"/>
<dbReference type="GO" id="GO:0000978">
    <property type="term" value="F:RNA polymerase II cis-regulatory region sequence-specific DNA binding"/>
    <property type="evidence" value="ECO:0007669"/>
    <property type="project" value="TreeGrafter"/>
</dbReference>
<dbReference type="Pfam" id="PF00651">
    <property type="entry name" value="BTB"/>
    <property type="match status" value="1"/>
</dbReference>
<keyword evidence="3" id="KW-1185">Reference proteome</keyword>
<dbReference type="PANTHER" id="PTHR46105:SF23">
    <property type="entry name" value="TRANSCRIPTION REGULATOR PROTEIN BACH1"/>
    <property type="match status" value="1"/>
</dbReference>
<dbReference type="InterPro" id="IPR011333">
    <property type="entry name" value="SKP1/BTB/POZ_sf"/>
</dbReference>
<name>A0A3B4APV9_9GOBI</name>
<reference evidence="2" key="1">
    <citation type="submission" date="2025-08" db="UniProtKB">
        <authorList>
            <consortium name="Ensembl"/>
        </authorList>
    </citation>
    <scope>IDENTIFICATION</scope>
</reference>
<evidence type="ECO:0000259" key="1">
    <source>
        <dbReference type="PROSITE" id="PS50097"/>
    </source>
</evidence>
<dbReference type="Proteomes" id="UP000261520">
    <property type="component" value="Unplaced"/>
</dbReference>
<feature type="domain" description="BTB" evidence="1">
    <location>
        <begin position="32"/>
        <end position="99"/>
    </location>
</feature>
<evidence type="ECO:0000313" key="2">
    <source>
        <dbReference type="Ensembl" id="ENSPMGP00000018639.1"/>
    </source>
</evidence>
<dbReference type="SUPFAM" id="SSF54695">
    <property type="entry name" value="POZ domain"/>
    <property type="match status" value="1"/>
</dbReference>
<evidence type="ECO:0000313" key="3">
    <source>
        <dbReference type="Proteomes" id="UP000261520"/>
    </source>
</evidence>
<dbReference type="InterPro" id="IPR000210">
    <property type="entry name" value="BTB/POZ_dom"/>
</dbReference>
<dbReference type="GO" id="GO:0000981">
    <property type="term" value="F:DNA-binding transcription factor activity, RNA polymerase II-specific"/>
    <property type="evidence" value="ECO:0007669"/>
    <property type="project" value="TreeGrafter"/>
</dbReference>
<accession>A0A3B4APV9</accession>
<reference evidence="2" key="2">
    <citation type="submission" date="2025-09" db="UniProtKB">
        <authorList>
            <consortium name="Ensembl"/>
        </authorList>
    </citation>
    <scope>IDENTIFICATION</scope>
</reference>
<dbReference type="PANTHER" id="PTHR46105">
    <property type="entry name" value="AGAP004733-PA"/>
    <property type="match status" value="1"/>
</dbReference>
<dbReference type="SMART" id="SM00225">
    <property type="entry name" value="BTB"/>
    <property type="match status" value="1"/>
</dbReference>
<protein>
    <recommendedName>
        <fullName evidence="1">BTB domain-containing protein</fullName>
    </recommendedName>
</protein>
<dbReference type="STRING" id="409849.ENSPMGP00000018639"/>